<evidence type="ECO:0000313" key="1">
    <source>
        <dbReference type="EMBL" id="KDR18878.1"/>
    </source>
</evidence>
<sequence>MYIDRRCCSLCVVRPIKPQRVVTVFCRRVMKHRRGRYEGYKWTCRLGTTQRPRYIRASLCCVSETSELRALLPGFVPHIKFVAPQTAVTSVRSSQQQQHEIAVGSFGRTN</sequence>
<gene>
    <name evidence="1" type="ORF">L798_07325</name>
</gene>
<accession>A0A067RFF3</accession>
<dbReference type="Proteomes" id="UP000027135">
    <property type="component" value="Unassembled WGS sequence"/>
</dbReference>
<organism evidence="1 2">
    <name type="scientific">Zootermopsis nevadensis</name>
    <name type="common">Dampwood termite</name>
    <dbReference type="NCBI Taxonomy" id="136037"/>
    <lineage>
        <taxon>Eukaryota</taxon>
        <taxon>Metazoa</taxon>
        <taxon>Ecdysozoa</taxon>
        <taxon>Arthropoda</taxon>
        <taxon>Hexapoda</taxon>
        <taxon>Insecta</taxon>
        <taxon>Pterygota</taxon>
        <taxon>Neoptera</taxon>
        <taxon>Polyneoptera</taxon>
        <taxon>Dictyoptera</taxon>
        <taxon>Blattodea</taxon>
        <taxon>Blattoidea</taxon>
        <taxon>Termitoidae</taxon>
        <taxon>Termopsidae</taxon>
        <taxon>Zootermopsis</taxon>
    </lineage>
</organism>
<reference evidence="1 2" key="1">
    <citation type="journal article" date="2014" name="Nat. Commun.">
        <title>Molecular traces of alternative social organization in a termite genome.</title>
        <authorList>
            <person name="Terrapon N."/>
            <person name="Li C."/>
            <person name="Robertson H.M."/>
            <person name="Ji L."/>
            <person name="Meng X."/>
            <person name="Booth W."/>
            <person name="Chen Z."/>
            <person name="Childers C.P."/>
            <person name="Glastad K.M."/>
            <person name="Gokhale K."/>
            <person name="Gowin J."/>
            <person name="Gronenberg W."/>
            <person name="Hermansen R.A."/>
            <person name="Hu H."/>
            <person name="Hunt B.G."/>
            <person name="Huylmans A.K."/>
            <person name="Khalil S.M."/>
            <person name="Mitchell R.D."/>
            <person name="Munoz-Torres M.C."/>
            <person name="Mustard J.A."/>
            <person name="Pan H."/>
            <person name="Reese J.T."/>
            <person name="Scharf M.E."/>
            <person name="Sun F."/>
            <person name="Vogel H."/>
            <person name="Xiao J."/>
            <person name="Yang W."/>
            <person name="Yang Z."/>
            <person name="Yang Z."/>
            <person name="Zhou J."/>
            <person name="Zhu J."/>
            <person name="Brent C.S."/>
            <person name="Elsik C.G."/>
            <person name="Goodisman M.A."/>
            <person name="Liberles D.A."/>
            <person name="Roe R.M."/>
            <person name="Vargo E.L."/>
            <person name="Vilcinskas A."/>
            <person name="Wang J."/>
            <person name="Bornberg-Bauer E."/>
            <person name="Korb J."/>
            <person name="Zhang G."/>
            <person name="Liebig J."/>
        </authorList>
    </citation>
    <scope>NUCLEOTIDE SEQUENCE [LARGE SCALE GENOMIC DNA]</scope>
    <source>
        <tissue evidence="1">Whole organism</tissue>
    </source>
</reference>
<protein>
    <submittedName>
        <fullName evidence="1">Uncharacterized protein</fullName>
    </submittedName>
</protein>
<evidence type="ECO:0000313" key="2">
    <source>
        <dbReference type="Proteomes" id="UP000027135"/>
    </source>
</evidence>
<dbReference type="AlphaFoldDB" id="A0A067RFF3"/>
<name>A0A067RFF3_ZOONE</name>
<dbReference type="InParanoid" id="A0A067RFF3"/>
<keyword evidence="2" id="KW-1185">Reference proteome</keyword>
<dbReference type="EMBL" id="KK852669">
    <property type="protein sequence ID" value="KDR18878.1"/>
    <property type="molecule type" value="Genomic_DNA"/>
</dbReference>
<proteinExistence type="predicted"/>